<dbReference type="GO" id="GO:0005829">
    <property type="term" value="C:cytosol"/>
    <property type="evidence" value="ECO:0007669"/>
    <property type="project" value="TreeGrafter"/>
</dbReference>
<evidence type="ECO:0000256" key="7">
    <source>
        <dbReference type="RuleBase" id="RU364069"/>
    </source>
</evidence>
<dbReference type="HOGENOM" id="CLU_090940_1_0_5"/>
<dbReference type="PATRIC" id="fig|991905.3.peg.4400"/>
<dbReference type="InterPro" id="IPR000888">
    <property type="entry name" value="RmlC-like"/>
</dbReference>
<dbReference type="InterPro" id="IPR014710">
    <property type="entry name" value="RmlC-like_jellyroll"/>
</dbReference>
<name>F2IVG6_POLGS</name>
<feature type="active site" description="Proton donor" evidence="5">
    <location>
        <position position="132"/>
    </location>
</feature>
<evidence type="ECO:0000256" key="5">
    <source>
        <dbReference type="PIRSR" id="PIRSR600888-1"/>
    </source>
</evidence>
<dbReference type="RefSeq" id="WP_013654982.1">
    <property type="nucleotide sequence ID" value="NC_015259.1"/>
</dbReference>
<dbReference type="CDD" id="cd00438">
    <property type="entry name" value="cupin_RmlC"/>
    <property type="match status" value="1"/>
</dbReference>
<dbReference type="eggNOG" id="COG1898">
    <property type="taxonomic scope" value="Bacteria"/>
</dbReference>
<dbReference type="Pfam" id="PF00908">
    <property type="entry name" value="dTDP_sugar_isom"/>
    <property type="match status" value="1"/>
</dbReference>
<keyword evidence="9" id="KW-1185">Reference proteome</keyword>
<dbReference type="UniPathway" id="UPA00124"/>
<dbReference type="KEGG" id="pgv:SL003B_4267"/>
<comment type="similarity">
    <text evidence="7">Belongs to the dTDP-4-dehydrorhamnose 3,5-epimerase family.</text>
</comment>
<dbReference type="STRING" id="991905.SL003B_4267"/>
<dbReference type="Proteomes" id="UP000008130">
    <property type="component" value="Chromosome"/>
</dbReference>
<evidence type="ECO:0000313" key="8">
    <source>
        <dbReference type="EMBL" id="ADZ72684.1"/>
    </source>
</evidence>
<feature type="site" description="Participates in a stacking interaction with the thymidine ring of dTDP-4-oxo-6-deoxyglucose" evidence="6">
    <location>
        <position position="138"/>
    </location>
</feature>
<dbReference type="EMBL" id="CP002568">
    <property type="protein sequence ID" value="ADZ72684.1"/>
    <property type="molecule type" value="Genomic_DNA"/>
</dbReference>
<dbReference type="SUPFAM" id="SSF51182">
    <property type="entry name" value="RmlC-like cupins"/>
    <property type="match status" value="1"/>
</dbReference>
<reference evidence="8 9" key="1">
    <citation type="journal article" date="2011" name="J. Bacteriol.">
        <title>Complete genome sequence of Polymorphum gilvum SL003B-26A1T, a crude oil-degrading bacterium from oil-polluted saline soil.</title>
        <authorList>
            <person name="Li S.G."/>
            <person name="Tang Y.Q."/>
            <person name="Nie Y."/>
            <person name="Cai M."/>
            <person name="Wu X.L."/>
        </authorList>
    </citation>
    <scope>NUCLEOTIDE SEQUENCE [LARGE SCALE GENOMIC DNA]</scope>
    <source>
        <strain evidence="9">LMG 25793 / CGMCC 1.9160 / SL003B-26A1</strain>
    </source>
</reference>
<dbReference type="OrthoDB" id="9800680at2"/>
<comment type="subunit">
    <text evidence="7">Homodimer.</text>
</comment>
<protein>
    <recommendedName>
        <fullName evidence="4 7">dTDP-4-dehydrorhamnose 3,5-epimerase</fullName>
        <ecNumber evidence="3 7">5.1.3.13</ecNumber>
    </recommendedName>
    <alternativeName>
        <fullName evidence="7">Thymidine diphospho-4-keto-rhamnose 3,5-epimerase</fullName>
    </alternativeName>
</protein>
<organism evidence="8 9">
    <name type="scientific">Polymorphum gilvum (strain LMG 25793 / CGMCC 1.9160 / SL003B-26A1)</name>
    <dbReference type="NCBI Taxonomy" id="991905"/>
    <lineage>
        <taxon>Bacteria</taxon>
        <taxon>Pseudomonadati</taxon>
        <taxon>Pseudomonadota</taxon>
        <taxon>Alphaproteobacteria</taxon>
        <taxon>Rhodobacterales</taxon>
        <taxon>Paracoccaceae</taxon>
        <taxon>Polymorphum</taxon>
    </lineage>
</organism>
<dbReference type="AlphaFoldDB" id="F2IVG6"/>
<dbReference type="PANTHER" id="PTHR21047:SF2">
    <property type="entry name" value="THYMIDINE DIPHOSPHO-4-KETO-RHAMNOSE 3,5-EPIMERASE"/>
    <property type="match status" value="1"/>
</dbReference>
<evidence type="ECO:0000256" key="6">
    <source>
        <dbReference type="PIRSR" id="PIRSR600888-3"/>
    </source>
</evidence>
<dbReference type="GO" id="GO:0000271">
    <property type="term" value="P:polysaccharide biosynthetic process"/>
    <property type="evidence" value="ECO:0007669"/>
    <property type="project" value="TreeGrafter"/>
</dbReference>
<gene>
    <name evidence="8" type="primary">rfbD</name>
    <name evidence="8" type="ordered locus">SL003B_4267</name>
</gene>
<dbReference type="PANTHER" id="PTHR21047">
    <property type="entry name" value="DTDP-6-DEOXY-D-GLUCOSE-3,5 EPIMERASE"/>
    <property type="match status" value="1"/>
</dbReference>
<evidence type="ECO:0000313" key="9">
    <source>
        <dbReference type="Proteomes" id="UP000008130"/>
    </source>
</evidence>
<comment type="pathway">
    <text evidence="7">Carbohydrate biosynthesis; dTDP-L-rhamnose biosynthesis.</text>
</comment>
<proteinExistence type="inferred from homology"/>
<dbReference type="GO" id="GO:0008830">
    <property type="term" value="F:dTDP-4-dehydrorhamnose 3,5-epimerase activity"/>
    <property type="evidence" value="ECO:0007669"/>
    <property type="project" value="UniProtKB-UniRule"/>
</dbReference>
<keyword evidence="7" id="KW-0413">Isomerase</keyword>
<evidence type="ECO:0000256" key="3">
    <source>
        <dbReference type="ARBA" id="ARBA00012098"/>
    </source>
</evidence>
<accession>F2IVG6</accession>
<feature type="active site" description="Proton acceptor" evidence="5">
    <location>
        <position position="62"/>
    </location>
</feature>
<dbReference type="EC" id="5.1.3.13" evidence="3 7"/>
<dbReference type="NCBIfam" id="TIGR01221">
    <property type="entry name" value="rmlC"/>
    <property type="match status" value="1"/>
</dbReference>
<comment type="catalytic activity">
    <reaction evidence="1 7">
        <text>dTDP-4-dehydro-6-deoxy-alpha-D-glucose = dTDP-4-dehydro-beta-L-rhamnose</text>
        <dbReference type="Rhea" id="RHEA:16969"/>
        <dbReference type="ChEBI" id="CHEBI:57649"/>
        <dbReference type="ChEBI" id="CHEBI:62830"/>
        <dbReference type="EC" id="5.1.3.13"/>
    </reaction>
</comment>
<evidence type="ECO:0000256" key="4">
    <source>
        <dbReference type="ARBA" id="ARBA00019595"/>
    </source>
</evidence>
<dbReference type="Gene3D" id="2.60.120.10">
    <property type="entry name" value="Jelly Rolls"/>
    <property type="match status" value="1"/>
</dbReference>
<evidence type="ECO:0000256" key="2">
    <source>
        <dbReference type="ARBA" id="ARBA00001997"/>
    </source>
</evidence>
<comment type="function">
    <text evidence="2 7">Catalyzes the epimerization of the C3' and C5'positions of dTDP-6-deoxy-D-xylo-4-hexulose, forming dTDP-6-deoxy-L-lyxo-4-hexulose.</text>
</comment>
<dbReference type="GO" id="GO:0019305">
    <property type="term" value="P:dTDP-rhamnose biosynthetic process"/>
    <property type="evidence" value="ECO:0007669"/>
    <property type="project" value="UniProtKB-UniRule"/>
</dbReference>
<sequence length="179" mass="20167">MDFLKTELDPVVEIRLSPRRDDRGAFTRLFCAEEFRAAGLAFALAQSNLSESRHRHTLRGMHFQYREAAETKIVFPITGRIFDVALDLRAGSPSFGRWVGRELSADRRNALVIPKGFAHGFLTLEPDTHVMYLVDAPYNGATEGGVRWDDPQFAIDWPHEPAVISDRDRAHPDFSGSAL</sequence>
<evidence type="ECO:0000256" key="1">
    <source>
        <dbReference type="ARBA" id="ARBA00001298"/>
    </source>
</evidence>
<dbReference type="InterPro" id="IPR011051">
    <property type="entry name" value="RmlC_Cupin_sf"/>
</dbReference>